<protein>
    <submittedName>
        <fullName evidence="2">Uncharacterized protein</fullName>
    </submittedName>
</protein>
<sequence length="152" mass="16605">MTLPGRQAAAAAITLAIAALWAPAAPAQAPLVVGNDSGGYLHQRLIELKQLRRSAVRVEIRGRICYSTCTLFLGLPGTCVAPGTVFGFHGPSRRGVRLKDKDFEYFSRLMARHYPEPLRAWFLHTGRNRISGVYKIKGSELIRMGIAACRGG</sequence>
<organism evidence="2 3">
    <name type="scientific">Leisingera daeponensis</name>
    <dbReference type="NCBI Taxonomy" id="405746"/>
    <lineage>
        <taxon>Bacteria</taxon>
        <taxon>Pseudomonadati</taxon>
        <taxon>Pseudomonadota</taxon>
        <taxon>Alphaproteobacteria</taxon>
        <taxon>Rhodobacterales</taxon>
        <taxon>Roseobacteraceae</taxon>
        <taxon>Leisingera</taxon>
    </lineage>
</organism>
<feature type="chain" id="PRO_5047058275" evidence="1">
    <location>
        <begin position="25"/>
        <end position="152"/>
    </location>
</feature>
<feature type="signal peptide" evidence="1">
    <location>
        <begin position="1"/>
        <end position="24"/>
    </location>
</feature>
<keyword evidence="1" id="KW-0732">Signal</keyword>
<keyword evidence="3" id="KW-1185">Reference proteome</keyword>
<name>A0ABS7NIF1_9RHOB</name>
<reference evidence="2 3" key="1">
    <citation type="submission" date="2021-06" db="EMBL/GenBank/DDBJ databases">
        <title>50 bacteria genomes isolated from Dapeng, Shenzhen, China.</title>
        <authorList>
            <person name="Zheng W."/>
            <person name="Yu S."/>
            <person name="Huang Y."/>
        </authorList>
    </citation>
    <scope>NUCLEOTIDE SEQUENCE [LARGE SCALE GENOMIC DNA]</scope>
    <source>
        <strain evidence="2 3">DP1N14-2</strain>
    </source>
</reference>
<accession>A0ABS7NIF1</accession>
<proteinExistence type="predicted"/>
<evidence type="ECO:0000313" key="3">
    <source>
        <dbReference type="Proteomes" id="UP000766629"/>
    </source>
</evidence>
<gene>
    <name evidence="2" type="ORF">KUV26_16190</name>
</gene>
<dbReference type="EMBL" id="JAHVJA010000008">
    <property type="protein sequence ID" value="MBY6140980.1"/>
    <property type="molecule type" value="Genomic_DNA"/>
</dbReference>
<evidence type="ECO:0000313" key="2">
    <source>
        <dbReference type="EMBL" id="MBY6140980.1"/>
    </source>
</evidence>
<dbReference type="RefSeq" id="WP_222509091.1">
    <property type="nucleotide sequence ID" value="NZ_JAHVJA010000008.1"/>
</dbReference>
<comment type="caution">
    <text evidence="2">The sequence shown here is derived from an EMBL/GenBank/DDBJ whole genome shotgun (WGS) entry which is preliminary data.</text>
</comment>
<evidence type="ECO:0000256" key="1">
    <source>
        <dbReference type="SAM" id="SignalP"/>
    </source>
</evidence>
<dbReference type="Proteomes" id="UP000766629">
    <property type="component" value="Unassembled WGS sequence"/>
</dbReference>